<evidence type="ECO:0000313" key="7">
    <source>
        <dbReference type="Proteomes" id="UP000264820"/>
    </source>
</evidence>
<dbReference type="InterPro" id="IPR048256">
    <property type="entry name" value="Tektin-like"/>
</dbReference>
<keyword evidence="3" id="KW-0966">Cell projection</keyword>
<dbReference type="PRINTS" id="PR00511">
    <property type="entry name" value="TEKTIN"/>
</dbReference>
<dbReference type="GO" id="GO:0060294">
    <property type="term" value="P:cilium movement involved in cell motility"/>
    <property type="evidence" value="ECO:0007669"/>
    <property type="project" value="UniProtKB-UniRule"/>
</dbReference>
<dbReference type="PANTHER" id="PTHR19960:SF11">
    <property type="entry name" value="TEKTIN"/>
    <property type="match status" value="1"/>
</dbReference>
<dbReference type="GO" id="GO:0005930">
    <property type="term" value="C:axoneme"/>
    <property type="evidence" value="ECO:0007669"/>
    <property type="project" value="UniProtKB-SubCell"/>
</dbReference>
<reference evidence="6" key="2">
    <citation type="submission" date="2025-09" db="UniProtKB">
        <authorList>
            <consortium name="Ensembl"/>
        </authorList>
    </citation>
    <scope>IDENTIFICATION</scope>
</reference>
<dbReference type="GO" id="GO:0015630">
    <property type="term" value="C:microtubule cytoskeleton"/>
    <property type="evidence" value="ECO:0007669"/>
    <property type="project" value="UniProtKB-UniRule"/>
</dbReference>
<feature type="compositionally biased region" description="Polar residues" evidence="5">
    <location>
        <begin position="20"/>
        <end position="38"/>
    </location>
</feature>
<keyword evidence="3" id="KW-0282">Flagellum</keyword>
<dbReference type="STRING" id="109280.ENSHCOP00000021345"/>
<keyword evidence="2" id="KW-0963">Cytoplasm</keyword>
<feature type="coiled-coil region" evidence="4">
    <location>
        <begin position="401"/>
        <end position="428"/>
    </location>
</feature>
<reference evidence="6" key="1">
    <citation type="submission" date="2025-08" db="UniProtKB">
        <authorList>
            <consortium name="Ensembl"/>
        </authorList>
    </citation>
    <scope>IDENTIFICATION</scope>
</reference>
<dbReference type="GO" id="GO:0060271">
    <property type="term" value="P:cilium assembly"/>
    <property type="evidence" value="ECO:0007669"/>
    <property type="project" value="UniProtKB-UniRule"/>
</dbReference>
<keyword evidence="7" id="KW-1185">Reference proteome</keyword>
<dbReference type="GO" id="GO:0005634">
    <property type="term" value="C:nucleus"/>
    <property type="evidence" value="ECO:0007669"/>
    <property type="project" value="TreeGrafter"/>
</dbReference>
<keyword evidence="4" id="KW-0175">Coiled coil</keyword>
<dbReference type="Ensembl" id="ENSHCOT00000003883.1">
    <property type="protein sequence ID" value="ENSHCOP00000021345.1"/>
    <property type="gene ID" value="ENSHCOG00000008108.1"/>
</dbReference>
<evidence type="ECO:0000256" key="1">
    <source>
        <dbReference type="ARBA" id="ARBA00007209"/>
    </source>
</evidence>
<accession>A0A3Q2YRA1</accession>
<evidence type="ECO:0000256" key="2">
    <source>
        <dbReference type="ARBA" id="ARBA00022490"/>
    </source>
</evidence>
<dbReference type="GO" id="GO:0036126">
    <property type="term" value="C:sperm flagellum"/>
    <property type="evidence" value="ECO:0007669"/>
    <property type="project" value="TreeGrafter"/>
</dbReference>
<evidence type="ECO:0000256" key="4">
    <source>
        <dbReference type="SAM" id="Coils"/>
    </source>
</evidence>
<dbReference type="Pfam" id="PF03148">
    <property type="entry name" value="Tektin"/>
    <property type="match status" value="1"/>
</dbReference>
<feature type="region of interest" description="Disordered" evidence="5">
    <location>
        <begin position="20"/>
        <end position="45"/>
    </location>
</feature>
<comment type="similarity">
    <text evidence="1 3">Belongs to the tektin family.</text>
</comment>
<dbReference type="Proteomes" id="UP000264820">
    <property type="component" value="Unplaced"/>
</dbReference>
<dbReference type="InterPro" id="IPR000435">
    <property type="entry name" value="Tektins"/>
</dbReference>
<protein>
    <recommendedName>
        <fullName evidence="3">Tektin</fullName>
    </recommendedName>
</protein>
<comment type="subcellular location">
    <subcellularLocation>
        <location evidence="3">Cytoplasm</location>
        <location evidence="3">Cytoskeleton</location>
        <location evidence="3">Cilium axoneme</location>
    </subcellularLocation>
</comment>
<evidence type="ECO:0000256" key="3">
    <source>
        <dbReference type="RuleBase" id="RU367040"/>
    </source>
</evidence>
<dbReference type="PANTHER" id="PTHR19960">
    <property type="entry name" value="TEKTIN"/>
    <property type="match status" value="1"/>
</dbReference>
<dbReference type="AlphaFoldDB" id="A0A3Q2YRA1"/>
<evidence type="ECO:0000313" key="6">
    <source>
        <dbReference type="Ensembl" id="ENSHCOP00000021345.1"/>
    </source>
</evidence>
<sequence length="464" mass="53924">YVRPKTGHFLPAISTMASSYRNTRPAGHNTNQWSTSSYHKNDGTVPTLQRAIPDLLRTVTMSYPANRSTMSTRYTPDDWFKSNQGNYRQSEASRHSAERLRRDTMRLIQDKEQLTRRMQENTSKDIGERLNDIAFWRSELSHEVDNVAGETVALAEVKRRLERALAETERPLQVSQECMYHRDKRMAIDLVHDDVEKDLIKQEVEVIKSCQTRMKQHLERATAQLRLNRAAQHELERDLSDKVTAQRIDDRCHHLRNTSDGIGFFRGIERLDPPESWSKFTDNNVLRSQGQRAASRKLRDEIEALLNGTSSEMWSQFNNVNVSFTSRVAQTADARNSLQAHLTKQTQQEIFQTEMLIESLKKALRDKDNPLKVAQTRLEERTRRPNVELCRDNPHHLVEEVREIEDTIRKLQERLLDAEGSLQSLLRTKVTLEHDLSIKVNSLFLDQEKCMSIRKTFPSVPRLT</sequence>
<evidence type="ECO:0000256" key="5">
    <source>
        <dbReference type="SAM" id="MobiDB-lite"/>
    </source>
</evidence>
<organism evidence="6 7">
    <name type="scientific">Hippocampus comes</name>
    <name type="common">Tiger tail seahorse</name>
    <dbReference type="NCBI Taxonomy" id="109280"/>
    <lineage>
        <taxon>Eukaryota</taxon>
        <taxon>Metazoa</taxon>
        <taxon>Chordata</taxon>
        <taxon>Craniata</taxon>
        <taxon>Vertebrata</taxon>
        <taxon>Euteleostomi</taxon>
        <taxon>Actinopterygii</taxon>
        <taxon>Neopterygii</taxon>
        <taxon>Teleostei</taxon>
        <taxon>Neoteleostei</taxon>
        <taxon>Acanthomorphata</taxon>
        <taxon>Syngnathiaria</taxon>
        <taxon>Syngnathiformes</taxon>
        <taxon>Syngnathoidei</taxon>
        <taxon>Syngnathidae</taxon>
        <taxon>Hippocampus</taxon>
    </lineage>
</organism>
<keyword evidence="3" id="KW-0969">Cilium</keyword>
<dbReference type="GeneTree" id="ENSGT00950000182894"/>
<proteinExistence type="inferred from homology"/>
<name>A0A3Q2YRA1_HIPCM</name>
<dbReference type="OMA" id="CMEPISG"/>